<evidence type="ECO:0000259" key="4">
    <source>
        <dbReference type="PROSITE" id="PS50206"/>
    </source>
</evidence>
<dbReference type="InterPro" id="IPR036873">
    <property type="entry name" value="Rhodanese-like_dom_sf"/>
</dbReference>
<feature type="domain" description="Rhodanese" evidence="4">
    <location>
        <begin position="49"/>
        <end position="182"/>
    </location>
</feature>
<dbReference type="EC" id="2.8.1.2" evidence="5"/>
<gene>
    <name evidence="5" type="ordered locus">Veis_3278</name>
</gene>
<dbReference type="AlphaFoldDB" id="A1WN01"/>
<dbReference type="Pfam" id="PF00581">
    <property type="entry name" value="Rhodanese"/>
    <property type="match status" value="2"/>
</dbReference>
<dbReference type="KEGG" id="vei:Veis_3278"/>
<sequence length="330" mass="34364">MPATGRHHLTQWAPSPAAPSSPLPCLSPTPMTTCTTLISAGELQSLIASGAPLMVFDCSFDLAQPTAGAQQYAQAHIPGAVYADLNHDLSAKPGAPGASGTTPEADRPASGGRHPLPSRERFAQWLSALGFANHMQAVVYDRQGANYCARLWWMLKWAGHDAVAVLDGGLQAWQAAAGAVSSGAGPAPLPADFRLAAPLRQLRTAAEVLARLQTPGQTVVDARAAPRYRGEVEPLDPVAGHIPGALNRPFNLNMAADGRFKPAAELHAEFATLLAGRDPASVVHQCGSGVSALPNLLAMEIAGLGQTALFAGSWSEWCSDATRPVERGAA</sequence>
<dbReference type="eggNOG" id="COG2897">
    <property type="taxonomic scope" value="Bacteria"/>
</dbReference>
<evidence type="ECO:0000313" key="5">
    <source>
        <dbReference type="EMBL" id="ABM59008.1"/>
    </source>
</evidence>
<name>A1WN01_VEREI</name>
<dbReference type="HOGENOM" id="CLU_031618_0_0_4"/>
<dbReference type="CDD" id="cd01448">
    <property type="entry name" value="TST_Repeat_1"/>
    <property type="match status" value="1"/>
</dbReference>
<accession>A1WN01</accession>
<feature type="region of interest" description="Disordered" evidence="3">
    <location>
        <begin position="1"/>
        <end position="24"/>
    </location>
</feature>
<keyword evidence="6" id="KW-1185">Reference proteome</keyword>
<dbReference type="GO" id="GO:0004792">
    <property type="term" value="F:thiosulfate-cyanide sulfurtransferase activity"/>
    <property type="evidence" value="ECO:0007669"/>
    <property type="project" value="TreeGrafter"/>
</dbReference>
<dbReference type="EMBL" id="CP000542">
    <property type="protein sequence ID" value="ABM59008.1"/>
    <property type="molecule type" value="Genomic_DNA"/>
</dbReference>
<organism evidence="5 6">
    <name type="scientific">Verminephrobacter eiseniae (strain EF01-2)</name>
    <dbReference type="NCBI Taxonomy" id="391735"/>
    <lineage>
        <taxon>Bacteria</taxon>
        <taxon>Pseudomonadati</taxon>
        <taxon>Pseudomonadota</taxon>
        <taxon>Betaproteobacteria</taxon>
        <taxon>Burkholderiales</taxon>
        <taxon>Comamonadaceae</taxon>
        <taxon>Verminephrobacter</taxon>
    </lineage>
</organism>
<evidence type="ECO:0000313" key="6">
    <source>
        <dbReference type="Proteomes" id="UP000000374"/>
    </source>
</evidence>
<dbReference type="GO" id="GO:0016784">
    <property type="term" value="F:3-mercaptopyruvate sulfurtransferase activity"/>
    <property type="evidence" value="ECO:0007669"/>
    <property type="project" value="UniProtKB-EC"/>
</dbReference>
<evidence type="ECO:0000256" key="2">
    <source>
        <dbReference type="ARBA" id="ARBA00022737"/>
    </source>
</evidence>
<dbReference type="CDD" id="cd01449">
    <property type="entry name" value="TST_Repeat_2"/>
    <property type="match status" value="1"/>
</dbReference>
<evidence type="ECO:0000256" key="1">
    <source>
        <dbReference type="ARBA" id="ARBA00022679"/>
    </source>
</evidence>
<dbReference type="Proteomes" id="UP000000374">
    <property type="component" value="Chromosome"/>
</dbReference>
<dbReference type="InterPro" id="IPR045078">
    <property type="entry name" value="TST/MPST-like"/>
</dbReference>
<keyword evidence="2" id="KW-0677">Repeat</keyword>
<dbReference type="Gene3D" id="3.40.250.10">
    <property type="entry name" value="Rhodanese-like domain"/>
    <property type="match status" value="2"/>
</dbReference>
<dbReference type="SUPFAM" id="SSF52821">
    <property type="entry name" value="Rhodanese/Cell cycle control phosphatase"/>
    <property type="match status" value="2"/>
</dbReference>
<dbReference type="STRING" id="391735.Veis_3278"/>
<dbReference type="InterPro" id="IPR001763">
    <property type="entry name" value="Rhodanese-like_dom"/>
</dbReference>
<feature type="region of interest" description="Disordered" evidence="3">
    <location>
        <begin position="92"/>
        <end position="117"/>
    </location>
</feature>
<keyword evidence="5" id="KW-0670">Pyruvate</keyword>
<reference evidence="6" key="1">
    <citation type="submission" date="2006-12" db="EMBL/GenBank/DDBJ databases">
        <title>Complete sequence of chromosome 1 of Verminephrobacter eiseniae EF01-2.</title>
        <authorList>
            <person name="Copeland A."/>
            <person name="Lucas S."/>
            <person name="Lapidus A."/>
            <person name="Barry K."/>
            <person name="Detter J.C."/>
            <person name="Glavina del Rio T."/>
            <person name="Dalin E."/>
            <person name="Tice H."/>
            <person name="Pitluck S."/>
            <person name="Chertkov O."/>
            <person name="Brettin T."/>
            <person name="Bruce D."/>
            <person name="Han C."/>
            <person name="Tapia R."/>
            <person name="Gilna P."/>
            <person name="Schmutz J."/>
            <person name="Larimer F."/>
            <person name="Land M."/>
            <person name="Hauser L."/>
            <person name="Kyrpides N."/>
            <person name="Kim E."/>
            <person name="Stahl D."/>
            <person name="Richardson P."/>
        </authorList>
    </citation>
    <scope>NUCLEOTIDE SEQUENCE [LARGE SCALE GENOMIC DNA]</scope>
    <source>
        <strain evidence="6">EF01-2</strain>
    </source>
</reference>
<dbReference type="PROSITE" id="PS50206">
    <property type="entry name" value="RHODANESE_3"/>
    <property type="match status" value="2"/>
</dbReference>
<dbReference type="PANTHER" id="PTHR11364">
    <property type="entry name" value="THIOSULFATE SULFERTANSFERASE"/>
    <property type="match status" value="1"/>
</dbReference>
<protein>
    <submittedName>
        <fullName evidence="5">3-mercaptopyruvate sulfurtransferase</fullName>
        <ecNumber evidence="5">2.8.1.2</ecNumber>
    </submittedName>
</protein>
<evidence type="ECO:0000256" key="3">
    <source>
        <dbReference type="SAM" id="MobiDB-lite"/>
    </source>
</evidence>
<proteinExistence type="predicted"/>
<dbReference type="PANTHER" id="PTHR11364:SF27">
    <property type="entry name" value="SULFURTRANSFERASE"/>
    <property type="match status" value="1"/>
</dbReference>
<feature type="domain" description="Rhodanese" evidence="4">
    <location>
        <begin position="213"/>
        <end position="326"/>
    </location>
</feature>
<dbReference type="SMART" id="SM00450">
    <property type="entry name" value="RHOD"/>
    <property type="match status" value="2"/>
</dbReference>
<keyword evidence="1 5" id="KW-0808">Transferase</keyword>